<dbReference type="InterPro" id="IPR012440">
    <property type="entry name" value="DUF1641"/>
</dbReference>
<dbReference type="RefSeq" id="WP_121444794.1">
    <property type="nucleotide sequence ID" value="NZ_RBIJ01000005.1"/>
</dbReference>
<protein>
    <submittedName>
        <fullName evidence="1">Uncharacterized protein YjgD (DUF1641 family)</fullName>
    </submittedName>
</protein>
<proteinExistence type="predicted"/>
<dbReference type="Proteomes" id="UP000267019">
    <property type="component" value="Unassembled WGS sequence"/>
</dbReference>
<comment type="caution">
    <text evidence="1">The sequence shown here is derived from an EMBL/GenBank/DDBJ whole genome shotgun (WGS) entry which is preliminary data.</text>
</comment>
<evidence type="ECO:0000313" key="2">
    <source>
        <dbReference type="Proteomes" id="UP000267019"/>
    </source>
</evidence>
<dbReference type="OrthoDB" id="2839473at2"/>
<organism evidence="1 2">
    <name type="scientific">Brockia lithotrophica</name>
    <dbReference type="NCBI Taxonomy" id="933949"/>
    <lineage>
        <taxon>Bacteria</taxon>
        <taxon>Bacillati</taxon>
        <taxon>Bacillota</taxon>
        <taxon>Bacilli</taxon>
        <taxon>Bacillales</taxon>
        <taxon>Bacillales Family X. Incertae Sedis</taxon>
        <taxon>Brockia</taxon>
    </lineage>
</organism>
<accession>A0A660KZG1</accession>
<reference evidence="1 2" key="1">
    <citation type="submission" date="2018-10" db="EMBL/GenBank/DDBJ databases">
        <title>Genomic Encyclopedia of Type Strains, Phase IV (KMG-IV): sequencing the most valuable type-strain genomes for metagenomic binning, comparative biology and taxonomic classification.</title>
        <authorList>
            <person name="Goeker M."/>
        </authorList>
    </citation>
    <scope>NUCLEOTIDE SEQUENCE [LARGE SCALE GENOMIC DNA]</scope>
    <source>
        <strain evidence="1 2">DSM 22653</strain>
    </source>
</reference>
<dbReference type="AlphaFoldDB" id="A0A660KZG1"/>
<dbReference type="EMBL" id="RBIJ01000005">
    <property type="protein sequence ID" value="RKQ83893.1"/>
    <property type="molecule type" value="Genomic_DNA"/>
</dbReference>
<evidence type="ECO:0000313" key="1">
    <source>
        <dbReference type="EMBL" id="RKQ83893.1"/>
    </source>
</evidence>
<gene>
    <name evidence="1" type="ORF">C7438_1553</name>
</gene>
<keyword evidence="2" id="KW-1185">Reference proteome</keyword>
<sequence>MSEGERRTAASLDEIFTPEVLEVLRTLPTASEGLREALSGLAEMQEYGMLRVLIEISEFLATLKTSFTAEMMSEYTGWAVRGVEFLDDALQAGAGDLAGSAVSALRAAREARAELKEPLTPMGALRMLWDPEVREGMTFFLLFFKALGRELARSRRGEGAPSSGHSA</sequence>
<dbReference type="Pfam" id="PF07849">
    <property type="entry name" value="DUF1641"/>
    <property type="match status" value="1"/>
</dbReference>
<name>A0A660KZG1_9BACL</name>